<reference evidence="2 3" key="1">
    <citation type="submission" date="2019-03" db="EMBL/GenBank/DDBJ databases">
        <title>Muricauda SCR12 sp.nov, a marine bacterium isolated from Pacific Ocean:the Okinawa trough.</title>
        <authorList>
            <person name="Liu L."/>
        </authorList>
    </citation>
    <scope>NUCLEOTIDE SEQUENCE [LARGE SCALE GENOMIC DNA]</scope>
    <source>
        <strain evidence="2 3">SCR12</strain>
    </source>
</reference>
<dbReference type="AlphaFoldDB" id="A0A4S8RFS1"/>
<dbReference type="InterPro" id="IPR021314">
    <property type="entry name" value="DUF2911"/>
</dbReference>
<keyword evidence="1" id="KW-0732">Signal</keyword>
<dbReference type="EMBL" id="SNTZ01000015">
    <property type="protein sequence ID" value="THV57183.1"/>
    <property type="molecule type" value="Genomic_DNA"/>
</dbReference>
<dbReference type="Gene3D" id="1.25.40.10">
    <property type="entry name" value="Tetratricopeptide repeat domain"/>
    <property type="match status" value="1"/>
</dbReference>
<feature type="signal peptide" evidence="1">
    <location>
        <begin position="1"/>
        <end position="22"/>
    </location>
</feature>
<protein>
    <submittedName>
        <fullName evidence="2">DUF2911 domain-containing protein</fullName>
    </submittedName>
</protein>
<proteinExistence type="predicted"/>
<dbReference type="Pfam" id="PF11138">
    <property type="entry name" value="DUF2911"/>
    <property type="match status" value="1"/>
</dbReference>
<evidence type="ECO:0000313" key="3">
    <source>
        <dbReference type="Proteomes" id="UP000310406"/>
    </source>
</evidence>
<dbReference type="SUPFAM" id="SSF48452">
    <property type="entry name" value="TPR-like"/>
    <property type="match status" value="1"/>
</dbReference>
<dbReference type="OrthoDB" id="1404176at2"/>
<name>A0A4S8RFS1_9FLAO</name>
<evidence type="ECO:0000256" key="1">
    <source>
        <dbReference type="SAM" id="SignalP"/>
    </source>
</evidence>
<dbReference type="InterPro" id="IPR011990">
    <property type="entry name" value="TPR-like_helical_dom_sf"/>
</dbReference>
<comment type="caution">
    <text evidence="2">The sequence shown here is derived from an EMBL/GenBank/DDBJ whole genome shotgun (WGS) entry which is preliminary data.</text>
</comment>
<sequence length="358" mass="40894">MNLRFLVIALNFVVISCHMALAQDMLVATKVSQRASVMQRIGTTDVTVTYNSPAAKQRKIFGGIVPYDFVVDGVEYPWRAGANENTTISFTHDVTVQGKPLAKGTYGLHIFVRDGEWTYIFSKNHESWGSFSYDPKEDALRVTATPKPSEYREWLTYEFTTREAEEAVLELQWSTVKCGITIGTDVTANLLTDLKSKEEKTSDDYIKLAQLTLSEDAKNVDAALQYAEKSIAMGEEFRNLMLKSKLLAQKGMSQESKTYEQKALEVGEGFPYFYYYPLSFMLLEDNPEKTFEILSGMFQKDSNNWIVNLAMGEYYIKAKNQEKATHHFGKAYEFAGERSKPYARYMYLSNRLILDQMQ</sequence>
<dbReference type="RefSeq" id="WP_136567484.1">
    <property type="nucleotide sequence ID" value="NZ_SNTZ01000015.1"/>
</dbReference>
<feature type="chain" id="PRO_5020263925" evidence="1">
    <location>
        <begin position="23"/>
        <end position="358"/>
    </location>
</feature>
<organism evidence="2 3">
    <name type="scientific">Flagellimonas alvinocaridis</name>
    <dbReference type="NCBI Taxonomy" id="2530200"/>
    <lineage>
        <taxon>Bacteria</taxon>
        <taxon>Pseudomonadati</taxon>
        <taxon>Bacteroidota</taxon>
        <taxon>Flavobacteriia</taxon>
        <taxon>Flavobacteriales</taxon>
        <taxon>Flavobacteriaceae</taxon>
        <taxon>Flagellimonas</taxon>
    </lineage>
</organism>
<accession>A0A4S8RFS1</accession>
<gene>
    <name evidence="2" type="ORF">EZV76_15580</name>
</gene>
<evidence type="ECO:0000313" key="2">
    <source>
        <dbReference type="EMBL" id="THV57183.1"/>
    </source>
</evidence>
<dbReference type="PROSITE" id="PS51257">
    <property type="entry name" value="PROKAR_LIPOPROTEIN"/>
    <property type="match status" value="1"/>
</dbReference>
<keyword evidence="3" id="KW-1185">Reference proteome</keyword>
<dbReference type="Proteomes" id="UP000310406">
    <property type="component" value="Unassembled WGS sequence"/>
</dbReference>